<dbReference type="InterPro" id="IPR043128">
    <property type="entry name" value="Rev_trsase/Diguanyl_cyclase"/>
</dbReference>
<keyword evidence="4" id="KW-0695">RNA-directed DNA polymerase</keyword>
<sequence length="938" mass="108314">MPKRLAYADSDKEAPARSLARGFSNRFSFESSGTSDTHRQTRSASKSQRNPSKNKEPAHLRRSRRLEDRSINKDKTRRERSKSRGKRSKYQETSSDSEHEEGIFSAVAEQEEWPIPIWCKMFCQTLVGAARRWFDDLDPKSVDSFEELIQKFLEEFSQQKRYAKDPTEIHDIKKRQNDGLQAFMDRFKSESSHIKGVPPVLRISAFMDLIRGEVVAGSAEMVRPFQGDKGYIRLAWSGGPEKARNKGGLRETRQNIGIYTSYPRKDAFTLFIKTLKEMAMESRNRSQGRNNEKVINMIKRGGSRKRPFMGERSGLTDEVTFPTILRNQLTGEPIILERMIEDHQTKKMQSSAGRFLERNVPPFGNNRPSCNHGKGRTKMRSLRAIGSTIHSMIKFPTNQGILTMEKSKEALWECRHLERVQCSWKEVQWRQREEKMFRIREQAILRTKAASATCLTKVWYRSKNMGQEKHKGYIHHQPRRSEPARNDGDHVDSRLQMVINGIASGKQEGVYCFTHMPKELKNLATTLQRMMEKVLIDQRGRNMEVYLEEIVVKIKSEQRLDQDVEETLGVNIKIDPNTSSFEVEEGKFLGPMVTKEGDDKLRSDGRKGRNPSVCLIYEPTITRNEDMLHPYGKNDASFNSHNKIPEDNLQKTRVKKFSGQGEQVQKTPGVNEGETLNLNKELQVKLIPTPMAWRLYLGKETIKEGSGIGIILVSPDEKMHSYAIRLKFNASDHSMDCKALMAGLFASINKDMKDLYVFIDSLTLVAQIEGSHTPATKHKRKYKEEIMDATAPFHRFRITHLSKILNSKAETLTGLASIKLEFLNHEINMDNLNITMEEYIRRKEEKARKHGKVFNWETAKYGEIWYDEDVHNLRSVETEFSAIVFNDNLTSDETLPCEPTVSSLNNEIDFRISFNESDNEDYMVVFDKNSFSYKKFYQ</sequence>
<dbReference type="Gene3D" id="3.30.420.10">
    <property type="entry name" value="Ribonuclease H-like superfamily/Ribonuclease H"/>
    <property type="match status" value="1"/>
</dbReference>
<feature type="region of interest" description="Disordered" evidence="1">
    <location>
        <begin position="357"/>
        <end position="377"/>
    </location>
</feature>
<dbReference type="PANTHER" id="PTHR48475:SF1">
    <property type="entry name" value="RNASE H TYPE-1 DOMAIN-CONTAINING PROTEIN"/>
    <property type="match status" value="1"/>
</dbReference>
<proteinExistence type="predicted"/>
<evidence type="ECO:0000256" key="1">
    <source>
        <dbReference type="SAM" id="MobiDB-lite"/>
    </source>
</evidence>
<dbReference type="InterPro" id="IPR036397">
    <property type="entry name" value="RNaseH_sf"/>
</dbReference>
<feature type="compositionally biased region" description="Basic and acidic residues" evidence="1">
    <location>
        <begin position="53"/>
        <end position="77"/>
    </location>
</feature>
<dbReference type="Pfam" id="PF13456">
    <property type="entry name" value="RVT_3"/>
    <property type="match status" value="1"/>
</dbReference>
<organism evidence="4">
    <name type="scientific">Tanacetum cinerariifolium</name>
    <name type="common">Dalmatian daisy</name>
    <name type="synonym">Chrysanthemum cinerariifolium</name>
    <dbReference type="NCBI Taxonomy" id="118510"/>
    <lineage>
        <taxon>Eukaryota</taxon>
        <taxon>Viridiplantae</taxon>
        <taxon>Streptophyta</taxon>
        <taxon>Embryophyta</taxon>
        <taxon>Tracheophyta</taxon>
        <taxon>Spermatophyta</taxon>
        <taxon>Magnoliopsida</taxon>
        <taxon>eudicotyledons</taxon>
        <taxon>Gunneridae</taxon>
        <taxon>Pentapetalae</taxon>
        <taxon>asterids</taxon>
        <taxon>campanulids</taxon>
        <taxon>Asterales</taxon>
        <taxon>Asteraceae</taxon>
        <taxon>Asteroideae</taxon>
        <taxon>Anthemideae</taxon>
        <taxon>Anthemidinae</taxon>
        <taxon>Tanacetum</taxon>
    </lineage>
</organism>
<dbReference type="InterPro" id="IPR043502">
    <property type="entry name" value="DNA/RNA_pol_sf"/>
</dbReference>
<keyword evidence="4" id="KW-0548">Nucleotidyltransferase</keyword>
<dbReference type="SUPFAM" id="SSF56672">
    <property type="entry name" value="DNA/RNA polymerases"/>
    <property type="match status" value="1"/>
</dbReference>
<accession>A0A6L2MRH7</accession>
<keyword evidence="4" id="KW-0808">Transferase</keyword>
<feature type="region of interest" description="Disordered" evidence="1">
    <location>
        <begin position="1"/>
        <end position="101"/>
    </location>
</feature>
<dbReference type="InterPro" id="IPR002156">
    <property type="entry name" value="RNaseH_domain"/>
</dbReference>
<reference evidence="4" key="1">
    <citation type="journal article" date="2019" name="Sci. Rep.">
        <title>Draft genome of Tanacetum cinerariifolium, the natural source of mosquito coil.</title>
        <authorList>
            <person name="Yamashiro T."/>
            <person name="Shiraishi A."/>
            <person name="Satake H."/>
            <person name="Nakayama K."/>
        </authorList>
    </citation>
    <scope>NUCLEOTIDE SEQUENCE</scope>
</reference>
<evidence type="ECO:0000313" key="4">
    <source>
        <dbReference type="EMBL" id="GEU74944.1"/>
    </source>
</evidence>
<comment type="caution">
    <text evidence="4">The sequence shown here is derived from an EMBL/GenBank/DDBJ whole genome shotgun (WGS) entry which is preliminary data.</text>
</comment>
<dbReference type="EMBL" id="BKCJ010006981">
    <property type="protein sequence ID" value="GEU74944.1"/>
    <property type="molecule type" value="Genomic_DNA"/>
</dbReference>
<feature type="domain" description="Retrotransposon gag" evidence="2">
    <location>
        <begin position="121"/>
        <end position="206"/>
    </location>
</feature>
<evidence type="ECO:0000259" key="2">
    <source>
        <dbReference type="Pfam" id="PF03732"/>
    </source>
</evidence>
<dbReference type="GO" id="GO:0003676">
    <property type="term" value="F:nucleic acid binding"/>
    <property type="evidence" value="ECO:0007669"/>
    <property type="project" value="InterPro"/>
</dbReference>
<dbReference type="GO" id="GO:0003964">
    <property type="term" value="F:RNA-directed DNA polymerase activity"/>
    <property type="evidence" value="ECO:0007669"/>
    <property type="project" value="UniProtKB-KW"/>
</dbReference>
<dbReference type="Pfam" id="PF03732">
    <property type="entry name" value="Retrotrans_gag"/>
    <property type="match status" value="1"/>
</dbReference>
<feature type="compositionally biased region" description="Polar residues" evidence="1">
    <location>
        <begin position="42"/>
        <end position="51"/>
    </location>
</feature>
<dbReference type="PANTHER" id="PTHR48475">
    <property type="entry name" value="RIBONUCLEASE H"/>
    <property type="match status" value="1"/>
</dbReference>
<dbReference type="Gene3D" id="3.30.70.270">
    <property type="match status" value="1"/>
</dbReference>
<dbReference type="AlphaFoldDB" id="A0A6L2MRH7"/>
<feature type="domain" description="RNase H type-1" evidence="3">
    <location>
        <begin position="706"/>
        <end position="812"/>
    </location>
</feature>
<dbReference type="InterPro" id="IPR005162">
    <property type="entry name" value="Retrotrans_gag_dom"/>
</dbReference>
<protein>
    <submittedName>
        <fullName evidence="4">Reverse transcriptase domain-containing protein</fullName>
    </submittedName>
</protein>
<evidence type="ECO:0000259" key="3">
    <source>
        <dbReference type="Pfam" id="PF13456"/>
    </source>
</evidence>
<dbReference type="GO" id="GO:0004523">
    <property type="term" value="F:RNA-DNA hybrid ribonuclease activity"/>
    <property type="evidence" value="ECO:0007669"/>
    <property type="project" value="InterPro"/>
</dbReference>
<feature type="compositionally biased region" description="Basic residues" evidence="1">
    <location>
        <begin position="78"/>
        <end position="88"/>
    </location>
</feature>
<feature type="compositionally biased region" description="Polar residues" evidence="1">
    <location>
        <begin position="25"/>
        <end position="35"/>
    </location>
</feature>
<gene>
    <name evidence="4" type="ORF">Tci_046922</name>
</gene>
<name>A0A6L2MRH7_TANCI</name>